<dbReference type="RefSeq" id="WP_345547629.1">
    <property type="nucleotide sequence ID" value="NZ_BAABRT010000001.1"/>
</dbReference>
<accession>A0ABP9WLY3</accession>
<dbReference type="Pfam" id="PF00534">
    <property type="entry name" value="Glycos_transf_1"/>
    <property type="match status" value="1"/>
</dbReference>
<reference evidence="3 4" key="1">
    <citation type="submission" date="2024-02" db="EMBL/GenBank/DDBJ databases">
        <title>Microbulbifer aestuariivivens NBRC 112533.</title>
        <authorList>
            <person name="Ichikawa N."/>
            <person name="Katano-Makiyama Y."/>
            <person name="Hidaka K."/>
        </authorList>
    </citation>
    <scope>NUCLEOTIDE SEQUENCE [LARGE SCALE GENOMIC DNA]</scope>
    <source>
        <strain evidence="3 4">NBRC 112533</strain>
    </source>
</reference>
<dbReference type="CDD" id="cd03809">
    <property type="entry name" value="GT4_MtfB-like"/>
    <property type="match status" value="1"/>
</dbReference>
<feature type="domain" description="Glycosyl transferase family 1" evidence="2">
    <location>
        <begin position="185"/>
        <end position="325"/>
    </location>
</feature>
<proteinExistence type="predicted"/>
<keyword evidence="1" id="KW-0808">Transferase</keyword>
<dbReference type="EMBL" id="BAABRT010000001">
    <property type="protein sequence ID" value="GAA5523461.1"/>
    <property type="molecule type" value="Genomic_DNA"/>
</dbReference>
<dbReference type="PANTHER" id="PTHR46401">
    <property type="entry name" value="GLYCOSYLTRANSFERASE WBBK-RELATED"/>
    <property type="match status" value="1"/>
</dbReference>
<evidence type="ECO:0000313" key="4">
    <source>
        <dbReference type="Proteomes" id="UP001408594"/>
    </source>
</evidence>
<dbReference type="Proteomes" id="UP001408594">
    <property type="component" value="Unassembled WGS sequence"/>
</dbReference>
<comment type="caution">
    <text evidence="3">The sequence shown here is derived from an EMBL/GenBank/DDBJ whole genome shotgun (WGS) entry which is preliminary data.</text>
</comment>
<gene>
    <name evidence="3" type="primary">mshA_3</name>
    <name evidence="3" type="ORF">Maes01_00006</name>
</gene>
<protein>
    <submittedName>
        <fullName evidence="3">D-inositol-3-phosphate glycosyltransferase</fullName>
    </submittedName>
</protein>
<sequence>MARIAVDARPLASPTTGIGRYTKALLERLFNSQHDWFLYTHKKLLVDFSRFSNVTIRSADVDLSGSSSLISQFFFPVWSRKDKIDLFWSPRHHLPLLMPDHIAQVVTIHDLVWLNYPNTMSVGGRYLEKLCMPGSLKKARKIISVSKSTALDISNFFPEFDEKIVTIYEAPFIDLIEGCPTLGDYFLFVGTIEPRKNLITLLEAYKLYSSDVEYPLPLKICGGKGWGMPELNKKIDELGLSGRVEILGYIDDENMAELYKDARALLMPSLYEGFGLPIVEALSQGTPVLTSNRGATAEVAGDAGVLVTPEDAREICGGLELLTLDLKNVKILQQLALKRSQSFSWDVAANSSLQLFETLLENCAVSY</sequence>
<keyword evidence="4" id="KW-1185">Reference proteome</keyword>
<dbReference type="Gene3D" id="3.40.50.2000">
    <property type="entry name" value="Glycogen Phosphorylase B"/>
    <property type="match status" value="2"/>
</dbReference>
<dbReference type="PANTHER" id="PTHR46401:SF2">
    <property type="entry name" value="GLYCOSYLTRANSFERASE WBBK-RELATED"/>
    <property type="match status" value="1"/>
</dbReference>
<evidence type="ECO:0000313" key="3">
    <source>
        <dbReference type="EMBL" id="GAA5523461.1"/>
    </source>
</evidence>
<name>A0ABP9WLY3_9GAMM</name>
<organism evidence="3 4">
    <name type="scientific">Microbulbifer aestuariivivens</name>
    <dbReference type="NCBI Taxonomy" id="1908308"/>
    <lineage>
        <taxon>Bacteria</taxon>
        <taxon>Pseudomonadati</taxon>
        <taxon>Pseudomonadota</taxon>
        <taxon>Gammaproteobacteria</taxon>
        <taxon>Cellvibrionales</taxon>
        <taxon>Microbulbiferaceae</taxon>
        <taxon>Microbulbifer</taxon>
    </lineage>
</organism>
<dbReference type="SUPFAM" id="SSF53756">
    <property type="entry name" value="UDP-Glycosyltransferase/glycogen phosphorylase"/>
    <property type="match status" value="1"/>
</dbReference>
<evidence type="ECO:0000256" key="1">
    <source>
        <dbReference type="ARBA" id="ARBA00022679"/>
    </source>
</evidence>
<dbReference type="InterPro" id="IPR001296">
    <property type="entry name" value="Glyco_trans_1"/>
</dbReference>
<evidence type="ECO:0000259" key="2">
    <source>
        <dbReference type="Pfam" id="PF00534"/>
    </source>
</evidence>